<dbReference type="EMBL" id="MDZC01000112">
    <property type="protein sequence ID" value="OGX81762.1"/>
    <property type="molecule type" value="Genomic_DNA"/>
</dbReference>
<dbReference type="STRING" id="1908236.BEN48_05905"/>
<evidence type="ECO:0000313" key="2">
    <source>
        <dbReference type="EMBL" id="OGX81762.1"/>
    </source>
</evidence>
<comment type="caution">
    <text evidence="2">The sequence shown here is derived from an EMBL/GenBank/DDBJ whole genome shotgun (WGS) entry which is preliminary data.</text>
</comment>
<name>A0A1G1ST12_9BACT</name>
<dbReference type="AlphaFoldDB" id="A0A1G1ST12"/>
<dbReference type="OrthoDB" id="885717at2"/>
<feature type="signal peptide" evidence="1">
    <location>
        <begin position="1"/>
        <end position="18"/>
    </location>
</feature>
<protein>
    <recommendedName>
        <fullName evidence="4">Entericidin EcnAB</fullName>
    </recommendedName>
</protein>
<reference evidence="2 3" key="1">
    <citation type="submission" date="2016-08" db="EMBL/GenBank/DDBJ databases">
        <title>Hymenobacter coccineus sp. nov., Hymenobacter lapidarius sp. nov. and Hymenobacter glacialis sp. nov., isolated from Antarctic soil.</title>
        <authorList>
            <person name="Sedlacek I."/>
            <person name="Kralova S."/>
            <person name="Kyrova K."/>
            <person name="Maslanova I."/>
            <person name="Stankova E."/>
            <person name="Vrbovska V."/>
            <person name="Nemec M."/>
            <person name="Bartak M."/>
            <person name="Svec P."/>
            <person name="Busse H.-J."/>
            <person name="Pantucek R."/>
        </authorList>
    </citation>
    <scope>NUCLEOTIDE SEQUENCE [LARGE SCALE GENOMIC DNA]</scope>
    <source>
        <strain evidence="2 3">CCM 8648</strain>
    </source>
</reference>
<dbReference type="PROSITE" id="PS51257">
    <property type="entry name" value="PROKAR_LIPOPROTEIN"/>
    <property type="match status" value="1"/>
</dbReference>
<gene>
    <name evidence="2" type="ORF">BEN48_05905</name>
</gene>
<dbReference type="RefSeq" id="WP_070735999.1">
    <property type="nucleotide sequence ID" value="NZ_MDZC01000112.1"/>
</dbReference>
<evidence type="ECO:0000313" key="3">
    <source>
        <dbReference type="Proteomes" id="UP000177791"/>
    </source>
</evidence>
<keyword evidence="3" id="KW-1185">Reference proteome</keyword>
<evidence type="ECO:0008006" key="4">
    <source>
        <dbReference type="Google" id="ProtNLM"/>
    </source>
</evidence>
<organism evidence="2 3">
    <name type="scientific">Hymenobacter glacialis</name>
    <dbReference type="NCBI Taxonomy" id="1908236"/>
    <lineage>
        <taxon>Bacteria</taxon>
        <taxon>Pseudomonadati</taxon>
        <taxon>Bacteroidota</taxon>
        <taxon>Cytophagia</taxon>
        <taxon>Cytophagales</taxon>
        <taxon>Hymenobacteraceae</taxon>
        <taxon>Hymenobacter</taxon>
    </lineage>
</organism>
<proteinExistence type="predicted"/>
<sequence length="84" mass="8586">MKFSFKTLLVVAAFGAFATTSCSEQKTEAAGNAVENAADNTGAAMEGAVDDAKADIAREPGDTAVVRDQPANGVIEQTPATPQK</sequence>
<keyword evidence="1" id="KW-0732">Signal</keyword>
<evidence type="ECO:0000256" key="1">
    <source>
        <dbReference type="SAM" id="SignalP"/>
    </source>
</evidence>
<dbReference type="Proteomes" id="UP000177791">
    <property type="component" value="Unassembled WGS sequence"/>
</dbReference>
<accession>A0A1G1ST12</accession>
<feature type="chain" id="PRO_5009578303" description="Entericidin EcnAB" evidence="1">
    <location>
        <begin position="19"/>
        <end position="84"/>
    </location>
</feature>